<keyword evidence="10" id="KW-0234">DNA repair</keyword>
<dbReference type="GO" id="GO:0005524">
    <property type="term" value="F:ATP binding"/>
    <property type="evidence" value="ECO:0007669"/>
    <property type="project" value="UniProtKB-KW"/>
</dbReference>
<dbReference type="GO" id="GO:0016887">
    <property type="term" value="F:ATP hydrolysis activity"/>
    <property type="evidence" value="ECO:0007669"/>
    <property type="project" value="InterPro"/>
</dbReference>
<keyword evidence="5" id="KW-0547">Nucleotide-binding</keyword>
<keyword evidence="7" id="KW-0067">ATP-binding</keyword>
<dbReference type="GO" id="GO:0000724">
    <property type="term" value="P:double-strand break repair via homologous recombination"/>
    <property type="evidence" value="ECO:0007669"/>
    <property type="project" value="TreeGrafter"/>
</dbReference>
<evidence type="ECO:0000256" key="11">
    <source>
        <dbReference type="ARBA" id="ARBA00023242"/>
    </source>
</evidence>
<keyword evidence="13" id="KW-1133">Transmembrane helix</keyword>
<feature type="coiled-coil region" evidence="12">
    <location>
        <begin position="281"/>
        <end position="335"/>
    </location>
</feature>
<keyword evidence="8 12" id="KW-0175">Coiled coil</keyword>
<proteinExistence type="inferred from homology"/>
<reference evidence="16" key="1">
    <citation type="journal article" date="2019" name="Gigascience">
        <title>De novo genome assembly of the endangered Acer yangbiense, a plant species with extremely small populations endemic to Yunnan Province, China.</title>
        <authorList>
            <person name="Yang J."/>
            <person name="Wariss H.M."/>
            <person name="Tao L."/>
            <person name="Zhang R."/>
            <person name="Yun Q."/>
            <person name="Hollingsworth P."/>
            <person name="Dao Z."/>
            <person name="Luo G."/>
            <person name="Guo H."/>
            <person name="Ma Y."/>
            <person name="Sun W."/>
        </authorList>
    </citation>
    <scope>NUCLEOTIDE SEQUENCE [LARGE SCALE GENOMIC DNA]</scope>
    <source>
        <strain evidence="16">cv. br00</strain>
    </source>
</reference>
<keyword evidence="6" id="KW-0227">DNA damage</keyword>
<dbReference type="GO" id="GO:0005634">
    <property type="term" value="C:nucleus"/>
    <property type="evidence" value="ECO:0007669"/>
    <property type="project" value="UniProtKB-SubCell"/>
</dbReference>
<dbReference type="SUPFAM" id="SSF52540">
    <property type="entry name" value="P-loop containing nucleoside triphosphate hydrolases"/>
    <property type="match status" value="1"/>
</dbReference>
<dbReference type="GO" id="GO:0035861">
    <property type="term" value="C:site of double-strand break"/>
    <property type="evidence" value="ECO:0007669"/>
    <property type="project" value="TreeGrafter"/>
</dbReference>
<comment type="caution">
    <text evidence="15">The sequence shown here is derived from an EMBL/GenBank/DDBJ whole genome shotgun (WGS) entry which is preliminary data.</text>
</comment>
<evidence type="ECO:0000259" key="14">
    <source>
        <dbReference type="Pfam" id="PF13476"/>
    </source>
</evidence>
<evidence type="ECO:0000256" key="5">
    <source>
        <dbReference type="ARBA" id="ARBA00022741"/>
    </source>
</evidence>
<dbReference type="GO" id="GO:0003697">
    <property type="term" value="F:single-stranded DNA binding"/>
    <property type="evidence" value="ECO:0007669"/>
    <property type="project" value="TreeGrafter"/>
</dbReference>
<dbReference type="SUPFAM" id="SSF75553">
    <property type="entry name" value="Smc hinge domain"/>
    <property type="match status" value="1"/>
</dbReference>
<keyword evidence="9" id="KW-0233">DNA recombination</keyword>
<dbReference type="PANTHER" id="PTHR19306">
    <property type="entry name" value="STRUCTURAL MAINTENANCE OF CHROMOSOMES 5,6 SMC5, SMC6"/>
    <property type="match status" value="1"/>
</dbReference>
<keyword evidence="11" id="KW-0539">Nucleus</keyword>
<feature type="transmembrane region" description="Helical" evidence="13">
    <location>
        <begin position="171"/>
        <end position="191"/>
    </location>
</feature>
<organism evidence="15 16">
    <name type="scientific">Salix brachista</name>
    <dbReference type="NCBI Taxonomy" id="2182728"/>
    <lineage>
        <taxon>Eukaryota</taxon>
        <taxon>Viridiplantae</taxon>
        <taxon>Streptophyta</taxon>
        <taxon>Embryophyta</taxon>
        <taxon>Tracheophyta</taxon>
        <taxon>Spermatophyta</taxon>
        <taxon>Magnoliopsida</taxon>
        <taxon>eudicotyledons</taxon>
        <taxon>Gunneridae</taxon>
        <taxon>Pentapetalae</taxon>
        <taxon>rosids</taxon>
        <taxon>fabids</taxon>
        <taxon>Malpighiales</taxon>
        <taxon>Salicaceae</taxon>
        <taxon>Saliceae</taxon>
        <taxon>Salix</taxon>
    </lineage>
</organism>
<keyword evidence="4" id="KW-0158">Chromosome</keyword>
<feature type="domain" description="Rad50/SbcC-type AAA" evidence="14">
    <location>
        <begin position="22"/>
        <end position="336"/>
    </location>
</feature>
<evidence type="ECO:0000256" key="3">
    <source>
        <dbReference type="ARBA" id="ARBA00006793"/>
    </source>
</evidence>
<keyword evidence="13" id="KW-0472">Membrane</keyword>
<evidence type="ECO:0000256" key="6">
    <source>
        <dbReference type="ARBA" id="ARBA00022763"/>
    </source>
</evidence>
<dbReference type="InterPro" id="IPR036277">
    <property type="entry name" value="SMC_hinge_sf"/>
</dbReference>
<gene>
    <name evidence="15" type="ORF">DKX38_004403</name>
</gene>
<feature type="coiled-coil region" evidence="12">
    <location>
        <begin position="414"/>
        <end position="543"/>
    </location>
</feature>
<dbReference type="Gene3D" id="1.10.287.1490">
    <property type="match status" value="1"/>
</dbReference>
<evidence type="ECO:0000256" key="4">
    <source>
        <dbReference type="ARBA" id="ARBA00022454"/>
    </source>
</evidence>
<name>A0A5N5NAP3_9ROSI</name>
<feature type="transmembrane region" description="Helical" evidence="13">
    <location>
        <begin position="211"/>
        <end position="230"/>
    </location>
</feature>
<dbReference type="Proteomes" id="UP000326939">
    <property type="component" value="Chromosome 3"/>
</dbReference>
<evidence type="ECO:0000313" key="16">
    <source>
        <dbReference type="Proteomes" id="UP000326939"/>
    </source>
</evidence>
<evidence type="ECO:0000256" key="8">
    <source>
        <dbReference type="ARBA" id="ARBA00023054"/>
    </source>
</evidence>
<evidence type="ECO:0000256" key="1">
    <source>
        <dbReference type="ARBA" id="ARBA00004123"/>
    </source>
</evidence>
<comment type="similarity">
    <text evidence="3">Belongs to the SMC family. SMC6 subfamily.</text>
</comment>
<dbReference type="PANTHER" id="PTHR19306:SF6">
    <property type="entry name" value="STRUCTURAL MAINTENANCE OF CHROMOSOMES PROTEIN 6"/>
    <property type="match status" value="1"/>
</dbReference>
<sequence>MDDSRDSNIPATYRSGVGTISRIRLENFMCHDNLQVELDQWVNFITGRNGSGKSAILTALCIAFGCRAKGTQRAAALKDFIKTGCRVAKEAGKLKQHFGMLKKNPGTSELYTCYAVVELEVRNRGEESYKPDIYGDSIIIERRINQSSSTTVLKDHQAMPHVLCLFSVDNYAHICMAFGVAWFLYLLILVFRMKYLTGRKVASRREDLRELVEHFNVMEILIGFSAIHFISSMDHTYIDVENPCVIMSQDKSREFLHSGNEKDKFKFFFKATLLQQVNDLLLSINEQLKSANALVDELEASIKPIEKELTELQGKIKNMEHLEEMTQQVQQLKKKLAWSWVYSVDKELQEQMVKVGKLKERIPTCQARIDHELVNRGSRTVDWMRTENVEMKVEELRNTFIEKKAQTAHMVERAKEVRNKQDELRDTVSLATKKKLELENEHNRRTNQIHSMVKRVRLLEQQARDIQEQQVKNTQAEECEIEEKLKELQDMLDAADFTLSRLKEEESTLLESMSKGMDEIRKINEEIEEYGKKEKEIRAYIRELQLNKTNKVTAFGGDRVIQLLRTIERHHQRFKSPPIGPIGAHVALANGDRWAPAVENAVGKLLNAFIVTDHRDSLLLRGCAREANYNNLQIIIYDFSRPRLTIPSHMLPQTNHPTTFSVICSDNDTVLNVLVDMGSAERQVLVEDYDAGKAVAFEKQISNLKEVYTIDGYKMFSRGSVQTVLPPNKKLRAGRLCGSFDDQIRNLEQSKSNVQKEADQCRKRKRDSEANLQHLQHGLKIMKEKCRNAERDLVSKKLGLQDAKNSYASVTSSPAAESSVDELQQEISRIQEEIQEKKTQLESLQVRINEADSKARDLELTFEDLCESVKEEIDAIEKAESELMKIEKDLQFAEAEKVRYEGVMTTRVLPDIEMAEAQYRELEENRKESCRKASIICPESEIEALGGCDGSTPEQLSMQLNKLNQRLQNECQQHSDSIDDLRMFYQKKERKILRKRQTYRAFREKLKTCEEALNLRWNKFQRNASDLKRQLTWNFNGHLGEKGISGSIKISYEEKTLKVEVKMPQDASCSSVRDTRGLSGGERSFSTLCFALALHQMTEASFRAMDEFDVFMDAVSRKISLDALVKFALAQGSQWIFITPHDISAVILLNLDVTGFGDLCCTTSREDKEAAAGSSTFLIIDCNLCSTRNASNVYG</sequence>
<comment type="subcellular location">
    <subcellularLocation>
        <location evidence="2">Chromosome</location>
    </subcellularLocation>
    <subcellularLocation>
        <location evidence="1">Nucleus</location>
    </subcellularLocation>
</comment>
<keyword evidence="16" id="KW-1185">Reference proteome</keyword>
<evidence type="ECO:0000256" key="7">
    <source>
        <dbReference type="ARBA" id="ARBA00022840"/>
    </source>
</evidence>
<dbReference type="GO" id="GO:0030915">
    <property type="term" value="C:Smc5-Smc6 complex"/>
    <property type="evidence" value="ECO:0007669"/>
    <property type="project" value="TreeGrafter"/>
</dbReference>
<keyword evidence="13" id="KW-0812">Transmembrane</keyword>
<evidence type="ECO:0000313" key="15">
    <source>
        <dbReference type="EMBL" id="KAB5564349.1"/>
    </source>
</evidence>
<dbReference type="Gene3D" id="3.40.50.300">
    <property type="entry name" value="P-loop containing nucleotide triphosphate hydrolases"/>
    <property type="match status" value="2"/>
</dbReference>
<accession>A0A5N5NAP3</accession>
<dbReference type="Pfam" id="PF13476">
    <property type="entry name" value="AAA_23"/>
    <property type="match status" value="1"/>
</dbReference>
<evidence type="ECO:0000256" key="13">
    <source>
        <dbReference type="SAM" id="Phobius"/>
    </source>
</evidence>
<dbReference type="GO" id="GO:0003684">
    <property type="term" value="F:damaged DNA binding"/>
    <property type="evidence" value="ECO:0007669"/>
    <property type="project" value="TreeGrafter"/>
</dbReference>
<evidence type="ECO:0000256" key="12">
    <source>
        <dbReference type="SAM" id="Coils"/>
    </source>
</evidence>
<feature type="coiled-coil region" evidence="12">
    <location>
        <begin position="744"/>
        <end position="932"/>
    </location>
</feature>
<dbReference type="InterPro" id="IPR038729">
    <property type="entry name" value="Rad50/SbcC_AAA"/>
</dbReference>
<evidence type="ECO:0000256" key="10">
    <source>
        <dbReference type="ARBA" id="ARBA00023204"/>
    </source>
</evidence>
<evidence type="ECO:0000256" key="2">
    <source>
        <dbReference type="ARBA" id="ARBA00004286"/>
    </source>
</evidence>
<protein>
    <recommendedName>
        <fullName evidence="14">Rad50/SbcC-type AAA domain-containing protein</fullName>
    </recommendedName>
</protein>
<evidence type="ECO:0000256" key="9">
    <source>
        <dbReference type="ARBA" id="ARBA00023172"/>
    </source>
</evidence>
<dbReference type="GO" id="GO:0051276">
    <property type="term" value="P:chromosome organization"/>
    <property type="evidence" value="ECO:0007669"/>
    <property type="project" value="InterPro"/>
</dbReference>
<dbReference type="EMBL" id="VDCV01000003">
    <property type="protein sequence ID" value="KAB5564349.1"/>
    <property type="molecule type" value="Genomic_DNA"/>
</dbReference>
<dbReference type="InterPro" id="IPR027417">
    <property type="entry name" value="P-loop_NTPase"/>
</dbReference>
<dbReference type="AlphaFoldDB" id="A0A5N5NAP3"/>